<feature type="transmembrane region" description="Helical" evidence="6">
    <location>
        <begin position="423"/>
        <end position="443"/>
    </location>
</feature>
<dbReference type="PIRSF" id="PIRSF006060">
    <property type="entry name" value="AA_transporter"/>
    <property type="match status" value="1"/>
</dbReference>
<keyword evidence="8" id="KW-1185">Reference proteome</keyword>
<dbReference type="InterPro" id="IPR002293">
    <property type="entry name" value="AA/rel_permease1"/>
</dbReference>
<feature type="transmembrane region" description="Helical" evidence="6">
    <location>
        <begin position="195"/>
        <end position="216"/>
    </location>
</feature>
<feature type="transmembrane region" description="Helical" evidence="6">
    <location>
        <begin position="397"/>
        <end position="417"/>
    </location>
</feature>
<accession>A0A1W1WES3</accession>
<protein>
    <submittedName>
        <fullName evidence="7">Amino acid transporter</fullName>
    </submittedName>
</protein>
<dbReference type="GO" id="GO:0005886">
    <property type="term" value="C:plasma membrane"/>
    <property type="evidence" value="ECO:0007669"/>
    <property type="project" value="UniProtKB-SubCell"/>
</dbReference>
<feature type="transmembrane region" description="Helical" evidence="6">
    <location>
        <begin position="228"/>
        <end position="249"/>
    </location>
</feature>
<dbReference type="InterPro" id="IPR050367">
    <property type="entry name" value="APC_superfamily"/>
</dbReference>
<keyword evidence="3 6" id="KW-0812">Transmembrane</keyword>
<name>A0A1W1WES3_SULTA</name>
<evidence type="ECO:0000256" key="2">
    <source>
        <dbReference type="ARBA" id="ARBA00022475"/>
    </source>
</evidence>
<dbReference type="Gene3D" id="1.20.1740.10">
    <property type="entry name" value="Amino acid/polyamine transporter I"/>
    <property type="match status" value="1"/>
</dbReference>
<feature type="transmembrane region" description="Helical" evidence="6">
    <location>
        <begin position="335"/>
        <end position="353"/>
    </location>
</feature>
<feature type="transmembrane region" description="Helical" evidence="6">
    <location>
        <begin position="365"/>
        <end position="385"/>
    </location>
</feature>
<gene>
    <name evidence="7" type="ORF">SAMN00768000_1831</name>
</gene>
<dbReference type="Proteomes" id="UP000192660">
    <property type="component" value="Unassembled WGS sequence"/>
</dbReference>
<proteinExistence type="predicted"/>
<sequence>MKSLSSTLKSNYLGYFEVAALSLAMIAPTMAISFNTPYAAQADGAAVPLAFLAAFVGIALVAVSFFEFSKVRPHAGSLYAYNSLGLGLKAGFLSGWLLLGTYVTFTASTAAMFGYIAQVLLQNFGIKPSWYLMTLGALALSTYLAYKDIRLSARFALIMEGLSVLIITVLSLIIVVHGGAGGNSFKPFEPSLKGWSGVGFATVFGLLSFAGFEGGATLGEEAKNSRKLVPWALFGTVIVAGTFFTFGSYAQTIGFGLNHIKAFQTSGAPLNDLAHRYLGDVAAIAVDVGTTISAFACVLGSLNASGRVLFALTRDGTVGTSFSVTHPVHRTPYKAIFLVSAVSFVIITAMYNVGPSNIYGEVATLGTLMLLVGYVLINISAIRYFRTQFSWIRHRIIPVLGALAMFWPIYSSLYPVPAYPYNILPYIALVWGVLGYGIVHLKLKKDPAHAERMLQLEEEAG</sequence>
<reference evidence="8" key="1">
    <citation type="submission" date="2017-04" db="EMBL/GenBank/DDBJ databases">
        <authorList>
            <person name="Varghese N."/>
            <person name="Submissions S."/>
        </authorList>
    </citation>
    <scope>NUCLEOTIDE SEQUENCE [LARGE SCALE GENOMIC DNA]</scope>
    <source>
        <strain evidence="8">DSM 9293</strain>
    </source>
</reference>
<evidence type="ECO:0000256" key="1">
    <source>
        <dbReference type="ARBA" id="ARBA00004651"/>
    </source>
</evidence>
<keyword evidence="4 6" id="KW-1133">Transmembrane helix</keyword>
<feature type="transmembrane region" description="Helical" evidence="6">
    <location>
        <begin position="129"/>
        <end position="146"/>
    </location>
</feature>
<evidence type="ECO:0000313" key="7">
    <source>
        <dbReference type="EMBL" id="SMC04777.1"/>
    </source>
</evidence>
<dbReference type="RefSeq" id="WP_084661335.1">
    <property type="nucleotide sequence ID" value="NZ_FWWY01000001.1"/>
</dbReference>
<dbReference type="Pfam" id="PF13520">
    <property type="entry name" value="AA_permease_2"/>
    <property type="match status" value="1"/>
</dbReference>
<dbReference type="STRING" id="28034.BFX07_01835"/>
<organism evidence="7 8">
    <name type="scientific">Sulfobacillus thermosulfidooxidans (strain DSM 9293 / VKM B-1269 / AT-1)</name>
    <dbReference type="NCBI Taxonomy" id="929705"/>
    <lineage>
        <taxon>Bacteria</taxon>
        <taxon>Bacillati</taxon>
        <taxon>Bacillota</taxon>
        <taxon>Clostridia</taxon>
        <taxon>Eubacteriales</taxon>
        <taxon>Clostridiales Family XVII. Incertae Sedis</taxon>
        <taxon>Sulfobacillus</taxon>
    </lineage>
</organism>
<evidence type="ECO:0000256" key="4">
    <source>
        <dbReference type="ARBA" id="ARBA00022989"/>
    </source>
</evidence>
<keyword evidence="5 6" id="KW-0472">Membrane</keyword>
<evidence type="ECO:0000313" key="8">
    <source>
        <dbReference type="Proteomes" id="UP000192660"/>
    </source>
</evidence>
<keyword evidence="2" id="KW-1003">Cell membrane</keyword>
<feature type="transmembrane region" description="Helical" evidence="6">
    <location>
        <begin position="12"/>
        <end position="34"/>
    </location>
</feature>
<evidence type="ECO:0000256" key="6">
    <source>
        <dbReference type="SAM" id="Phobius"/>
    </source>
</evidence>
<dbReference type="OrthoDB" id="9762947at2"/>
<dbReference type="AlphaFoldDB" id="A0A1W1WES3"/>
<feature type="transmembrane region" description="Helical" evidence="6">
    <location>
        <begin position="46"/>
        <end position="69"/>
    </location>
</feature>
<evidence type="ECO:0000256" key="5">
    <source>
        <dbReference type="ARBA" id="ARBA00023136"/>
    </source>
</evidence>
<comment type="subcellular location">
    <subcellularLocation>
        <location evidence="1">Cell membrane</location>
        <topology evidence="1">Multi-pass membrane protein</topology>
    </subcellularLocation>
</comment>
<feature type="transmembrane region" description="Helical" evidence="6">
    <location>
        <begin position="90"/>
        <end position="117"/>
    </location>
</feature>
<dbReference type="EMBL" id="FWWY01000001">
    <property type="protein sequence ID" value="SMC04777.1"/>
    <property type="molecule type" value="Genomic_DNA"/>
</dbReference>
<feature type="transmembrane region" description="Helical" evidence="6">
    <location>
        <begin position="155"/>
        <end position="175"/>
    </location>
</feature>
<dbReference type="PANTHER" id="PTHR42770">
    <property type="entry name" value="AMINO ACID TRANSPORTER-RELATED"/>
    <property type="match status" value="1"/>
</dbReference>
<feature type="transmembrane region" description="Helical" evidence="6">
    <location>
        <begin position="281"/>
        <end position="304"/>
    </location>
</feature>
<evidence type="ECO:0000256" key="3">
    <source>
        <dbReference type="ARBA" id="ARBA00022692"/>
    </source>
</evidence>
<dbReference type="PANTHER" id="PTHR42770:SF11">
    <property type="entry name" value="INNER MEMBRANE TRANSPORT PROTEIN YBAT"/>
    <property type="match status" value="1"/>
</dbReference>
<dbReference type="GO" id="GO:0022857">
    <property type="term" value="F:transmembrane transporter activity"/>
    <property type="evidence" value="ECO:0007669"/>
    <property type="project" value="InterPro"/>
</dbReference>